<reference evidence="4" key="2">
    <citation type="submission" date="2020-09" db="EMBL/GenBank/DDBJ databases">
        <authorList>
            <person name="Sun Q."/>
            <person name="Zhou Y."/>
        </authorList>
    </citation>
    <scope>NUCLEOTIDE SEQUENCE</scope>
    <source>
        <strain evidence="4">CGMCC 1.15880</strain>
    </source>
</reference>
<dbReference type="PANTHER" id="PTHR43877">
    <property type="entry name" value="AMINOALKYLPHOSPHONATE N-ACETYLTRANSFERASE-RELATED-RELATED"/>
    <property type="match status" value="1"/>
</dbReference>
<evidence type="ECO:0000313" key="5">
    <source>
        <dbReference type="Proteomes" id="UP000628017"/>
    </source>
</evidence>
<evidence type="ECO:0000259" key="3">
    <source>
        <dbReference type="PROSITE" id="PS51186"/>
    </source>
</evidence>
<sequence length="150" mass="16462">MSLTVQKGDPRSPEATRLLQASHALMNELFPADSCHYLEIEDLCTPEITFLVVRDDAETIGCGALANKGTYGELKSMFTAPKARGKGAANALISKLIEVAQDQNLPLIRLETGDKLTAAHKLYQKHGFTFRGPFGDYPEHPASLFMERAL</sequence>
<accession>A0A916QRI0</accession>
<reference evidence="4" key="1">
    <citation type="journal article" date="2014" name="Int. J. Syst. Evol. Microbiol.">
        <title>Complete genome sequence of Corynebacterium casei LMG S-19264T (=DSM 44701T), isolated from a smear-ripened cheese.</title>
        <authorList>
            <consortium name="US DOE Joint Genome Institute (JGI-PGF)"/>
            <person name="Walter F."/>
            <person name="Albersmeier A."/>
            <person name="Kalinowski J."/>
            <person name="Ruckert C."/>
        </authorList>
    </citation>
    <scope>NUCLEOTIDE SEQUENCE</scope>
    <source>
        <strain evidence="4">CGMCC 1.15880</strain>
    </source>
</reference>
<dbReference type="Pfam" id="PF00583">
    <property type="entry name" value="Acetyltransf_1"/>
    <property type="match status" value="1"/>
</dbReference>
<dbReference type="InterPro" id="IPR016181">
    <property type="entry name" value="Acyl_CoA_acyltransferase"/>
</dbReference>
<dbReference type="PROSITE" id="PS51186">
    <property type="entry name" value="GNAT"/>
    <property type="match status" value="1"/>
</dbReference>
<proteinExistence type="predicted"/>
<dbReference type="EMBL" id="BMKA01000001">
    <property type="protein sequence ID" value="GGA06004.1"/>
    <property type="molecule type" value="Genomic_DNA"/>
</dbReference>
<name>A0A916QRI0_9RHOB</name>
<comment type="caution">
    <text evidence="4">The sequence shown here is derived from an EMBL/GenBank/DDBJ whole genome shotgun (WGS) entry which is preliminary data.</text>
</comment>
<dbReference type="CDD" id="cd04301">
    <property type="entry name" value="NAT_SF"/>
    <property type="match status" value="1"/>
</dbReference>
<evidence type="ECO:0000256" key="2">
    <source>
        <dbReference type="ARBA" id="ARBA00023315"/>
    </source>
</evidence>
<gene>
    <name evidence="4" type="ORF">GCM10011498_02100</name>
</gene>
<organism evidence="4 5">
    <name type="scientific">Neptunicoccus cionae</name>
    <dbReference type="NCBI Taxonomy" id="2035344"/>
    <lineage>
        <taxon>Bacteria</taxon>
        <taxon>Pseudomonadati</taxon>
        <taxon>Pseudomonadota</taxon>
        <taxon>Alphaproteobacteria</taxon>
        <taxon>Rhodobacterales</taxon>
        <taxon>Paracoccaceae</taxon>
        <taxon>Neptunicoccus</taxon>
    </lineage>
</organism>
<keyword evidence="5" id="KW-1185">Reference proteome</keyword>
<dbReference type="PANTHER" id="PTHR43877:SF5">
    <property type="entry name" value="BLL8307 PROTEIN"/>
    <property type="match status" value="1"/>
</dbReference>
<dbReference type="GO" id="GO:0016747">
    <property type="term" value="F:acyltransferase activity, transferring groups other than amino-acyl groups"/>
    <property type="evidence" value="ECO:0007669"/>
    <property type="project" value="InterPro"/>
</dbReference>
<dbReference type="SUPFAM" id="SSF55729">
    <property type="entry name" value="Acyl-CoA N-acyltransferases (Nat)"/>
    <property type="match status" value="1"/>
</dbReference>
<evidence type="ECO:0000313" key="4">
    <source>
        <dbReference type="EMBL" id="GGA06004.1"/>
    </source>
</evidence>
<dbReference type="Proteomes" id="UP000628017">
    <property type="component" value="Unassembled WGS sequence"/>
</dbReference>
<dbReference type="InterPro" id="IPR050832">
    <property type="entry name" value="Bact_Acetyltransf"/>
</dbReference>
<dbReference type="Gene3D" id="3.40.630.30">
    <property type="match status" value="1"/>
</dbReference>
<dbReference type="RefSeq" id="WP_188670083.1">
    <property type="nucleotide sequence ID" value="NZ_BMKA01000001.1"/>
</dbReference>
<feature type="domain" description="N-acetyltransferase" evidence="3">
    <location>
        <begin position="10"/>
        <end position="150"/>
    </location>
</feature>
<keyword evidence="1" id="KW-0808">Transferase</keyword>
<protein>
    <submittedName>
        <fullName evidence="4">N-acetyltransferase</fullName>
    </submittedName>
</protein>
<keyword evidence="2" id="KW-0012">Acyltransferase</keyword>
<evidence type="ECO:0000256" key="1">
    <source>
        <dbReference type="ARBA" id="ARBA00022679"/>
    </source>
</evidence>
<dbReference type="InterPro" id="IPR000182">
    <property type="entry name" value="GNAT_dom"/>
</dbReference>
<dbReference type="AlphaFoldDB" id="A0A916QRI0"/>